<name>A0A840YXE0_9SPHN</name>
<reference evidence="6 7" key="1">
    <citation type="submission" date="2020-08" db="EMBL/GenBank/DDBJ databases">
        <title>Genomic Encyclopedia of Type Strains, Phase IV (KMG-IV): sequencing the most valuable type-strain genomes for metagenomic binning, comparative biology and taxonomic classification.</title>
        <authorList>
            <person name="Goeker M."/>
        </authorList>
    </citation>
    <scope>NUCLEOTIDE SEQUENCE [LARGE SCALE GENOMIC DNA]</scope>
    <source>
        <strain evidence="6 7">DSM 27203</strain>
    </source>
</reference>
<evidence type="ECO:0000256" key="3">
    <source>
        <dbReference type="ARBA" id="ARBA00022737"/>
    </source>
</evidence>
<dbReference type="Gene3D" id="1.25.40.10">
    <property type="entry name" value="Tetratricopeptide repeat domain"/>
    <property type="match status" value="1"/>
</dbReference>
<dbReference type="GO" id="GO:0005737">
    <property type="term" value="C:cytoplasm"/>
    <property type="evidence" value="ECO:0007669"/>
    <property type="project" value="UniProtKB-SubCell"/>
</dbReference>
<organism evidence="6 7">
    <name type="scientific">Stakelama sediminis</name>
    <dbReference type="NCBI Taxonomy" id="463200"/>
    <lineage>
        <taxon>Bacteria</taxon>
        <taxon>Pseudomonadati</taxon>
        <taxon>Pseudomonadota</taxon>
        <taxon>Alphaproteobacteria</taxon>
        <taxon>Sphingomonadales</taxon>
        <taxon>Sphingomonadaceae</taxon>
        <taxon>Stakelama</taxon>
    </lineage>
</organism>
<sequence>MDGTSRIAREMAQGEEARRTGRLEEARACFAEAITAARDEVDPLLEAQALEAQARVAQDGGNIEWALHDQQEAIQLYRLAGDGPSLAAALCEAGNLFLEQQQLAHAANSLCEALDLYRATPDASPLAVANAVRSTARLAEALGEREEACRYWQDARERYAALGDPLSIEQADAAEIRLVQLAG</sequence>
<dbReference type="AlphaFoldDB" id="A0A840YXE0"/>
<keyword evidence="4" id="KW-0802">TPR repeat</keyword>
<comment type="subcellular location">
    <subcellularLocation>
        <location evidence="1">Cytoplasm</location>
    </subcellularLocation>
</comment>
<dbReference type="Proteomes" id="UP000554342">
    <property type="component" value="Unassembled WGS sequence"/>
</dbReference>
<keyword evidence="2" id="KW-0963">Cytoplasm</keyword>
<evidence type="ECO:0000256" key="1">
    <source>
        <dbReference type="ARBA" id="ARBA00004496"/>
    </source>
</evidence>
<gene>
    <name evidence="6" type="ORF">FHR23_001308</name>
</gene>
<keyword evidence="3" id="KW-0677">Repeat</keyword>
<dbReference type="PANTHER" id="PTHR46630">
    <property type="entry name" value="TETRATRICOPEPTIDE REPEAT PROTEIN 29"/>
    <property type="match status" value="1"/>
</dbReference>
<evidence type="ECO:0000256" key="5">
    <source>
        <dbReference type="ARBA" id="ARBA00038253"/>
    </source>
</evidence>
<dbReference type="PANTHER" id="PTHR46630:SF1">
    <property type="entry name" value="TETRATRICOPEPTIDE REPEAT PROTEIN 29"/>
    <property type="match status" value="1"/>
</dbReference>
<protein>
    <submittedName>
        <fullName evidence="6">Tetratricopeptide (TPR) repeat protein</fullName>
    </submittedName>
</protein>
<proteinExistence type="inferred from homology"/>
<evidence type="ECO:0000313" key="6">
    <source>
        <dbReference type="EMBL" id="MBB5718401.1"/>
    </source>
</evidence>
<keyword evidence="7" id="KW-1185">Reference proteome</keyword>
<evidence type="ECO:0000256" key="2">
    <source>
        <dbReference type="ARBA" id="ARBA00022490"/>
    </source>
</evidence>
<comment type="similarity">
    <text evidence="5">Belongs to the Rap family.</text>
</comment>
<accession>A0A840YXE0</accession>
<dbReference type="InterPro" id="IPR051476">
    <property type="entry name" value="Bac_ResReg_Asp_Phosphatase"/>
</dbReference>
<dbReference type="InterPro" id="IPR011990">
    <property type="entry name" value="TPR-like_helical_dom_sf"/>
</dbReference>
<comment type="caution">
    <text evidence="6">The sequence shown here is derived from an EMBL/GenBank/DDBJ whole genome shotgun (WGS) entry which is preliminary data.</text>
</comment>
<dbReference type="SUPFAM" id="SSF48452">
    <property type="entry name" value="TPR-like"/>
    <property type="match status" value="1"/>
</dbReference>
<dbReference type="RefSeq" id="WP_184002039.1">
    <property type="nucleotide sequence ID" value="NZ_BAABIF010000004.1"/>
</dbReference>
<evidence type="ECO:0000256" key="4">
    <source>
        <dbReference type="ARBA" id="ARBA00022803"/>
    </source>
</evidence>
<evidence type="ECO:0000313" key="7">
    <source>
        <dbReference type="Proteomes" id="UP000554342"/>
    </source>
</evidence>
<dbReference type="EMBL" id="JACIJI010000001">
    <property type="protein sequence ID" value="MBB5718401.1"/>
    <property type="molecule type" value="Genomic_DNA"/>
</dbReference>